<evidence type="ECO:0000313" key="1">
    <source>
        <dbReference type="EMBL" id="CAH1220936.1"/>
    </source>
</evidence>
<gene>
    <name evidence="1" type="ORF">PAECIP111893_04645</name>
</gene>
<proteinExistence type="predicted"/>
<organism evidence="1 2">
    <name type="scientific">Paenibacillus plantiphilus</name>
    <dbReference type="NCBI Taxonomy" id="2905650"/>
    <lineage>
        <taxon>Bacteria</taxon>
        <taxon>Bacillati</taxon>
        <taxon>Bacillota</taxon>
        <taxon>Bacilli</taxon>
        <taxon>Bacillales</taxon>
        <taxon>Paenibacillaceae</taxon>
        <taxon>Paenibacillus</taxon>
    </lineage>
</organism>
<keyword evidence="2" id="KW-1185">Reference proteome</keyword>
<dbReference type="Proteomes" id="UP000838686">
    <property type="component" value="Unassembled WGS sequence"/>
</dbReference>
<name>A0ABM9CRZ3_9BACL</name>
<accession>A0ABM9CRZ3</accession>
<comment type="caution">
    <text evidence="1">The sequence shown here is derived from an EMBL/GenBank/DDBJ whole genome shotgun (WGS) entry which is preliminary data.</text>
</comment>
<reference evidence="1" key="1">
    <citation type="submission" date="2022-01" db="EMBL/GenBank/DDBJ databases">
        <authorList>
            <person name="Criscuolo A."/>
        </authorList>
    </citation>
    <scope>NUCLEOTIDE SEQUENCE</scope>
    <source>
        <strain evidence="1">CIP111893</strain>
    </source>
</reference>
<dbReference type="EMBL" id="CAKMMF010000034">
    <property type="protein sequence ID" value="CAH1220936.1"/>
    <property type="molecule type" value="Genomic_DNA"/>
</dbReference>
<evidence type="ECO:0000313" key="2">
    <source>
        <dbReference type="Proteomes" id="UP000838686"/>
    </source>
</evidence>
<dbReference type="RefSeq" id="WP_236345195.1">
    <property type="nucleotide sequence ID" value="NZ_CAKMMF010000034.1"/>
</dbReference>
<protein>
    <submittedName>
        <fullName evidence="1">Uncharacterized protein</fullName>
    </submittedName>
</protein>
<sequence>MTSRIHASFPNGSGAREAGLKLQALRILELEENGDGASFTATVEDELIDRALHLIRDTGGTAQL</sequence>